<feature type="region of interest" description="Disordered" evidence="1">
    <location>
        <begin position="535"/>
        <end position="579"/>
    </location>
</feature>
<feature type="compositionally biased region" description="Polar residues" evidence="1">
    <location>
        <begin position="551"/>
        <end position="563"/>
    </location>
</feature>
<sequence>MSRQPPSKNPQTPSQSLSNEPNRLREDSPSTPRAIGDWITTTSNHAQPYSLADRLLRHPPQSSSLPSSGSADLLPADSKTTNDHSSRPRTNPKPAADHPKSLWSSLVDSEPDQESPLELATPRGNQAFSSRSISQQSNSSQSTSYGNSLSRPFDSSASLDTLFGVPTTKLRHNPMSRPTKVDMPPAAQFGSDADAPKNGHAQSTKSSVIRDFSKFCPFPTPGLKEKKYFADYKSVEEQRLEEDAQKGRHWKRWGPYLSERQWATVREDYSANGDAWTHFPHEHARSRTYRWGEDGLGGICDNHGRLALSFALWNEKDPILKERLFGVTGHQGNHGEDVKEIYYYLDCSPTHSYMKYLYKYPQREFPYQKLVEESNNRSRDVSEFEILETDAFDDNRYWDVYVEYAKDEENENGISVRIAAYNRGPDPATLHIIPQVWFRNTWSWPKERPTGDQMPSMKESTTQKGSDSSPFTVDIHHTGLRENFYFYANPSPAPASAPIRGQEVIETEEIKTRLTSNVYMEANDRSFAKDAFHDHIIPSHRPPSDCPVKQETPNAPEGTSSAGTEDVPSTPREYVNPEKTGTKAGAHYVFKDVPPHGGCAVVRFKLTNQTLSQDPSISDEEKFDQHLEDRRQDADEFYARLNPGEGSVHGLSEDLRNIMRQALAGMLWTKQFYYFVQREWINGDPGQPPPPPERKYIRNREWKHMYIEDILSMPDKWEYPFFAAWDTAFHCIPLAMVDPAYAKNQLDIMTREWYMKPDGALPAYEWNFSDVNPPVHAWATFRVFKIERKMYGREDLPFLERVFQKLLLNFTWWVNRKDASGQNVFEGGFLGLDNIGLFNRSEPLPTGGSLRQADGTAWMAFFALNMLNMALELAKHNPVYEDIASKFFEHFLFISEAMTFGDPHDEQSSLWNDEDGFYYDAISWGVGNSTQLPVRSLVGLIPLYATLTLEPGVLKRFPGFKKRMDWFIENRPELATKGIIANMSGVGKHERKLLALANEDRLKRILERMLDESEFFSAYGIRSLSLYHKENPYKMHVNGEEFSVDYWPADSKSGMFGGNSNWRGPIWLATTFLLIESLQRFYQYHGTNLKVECPKGSGDMLNLAAVADEIQHRIIHIFARDAEGRRACNGGLDRLDKDPFFRNHVFFHEFFHADTGKGLGASHQTGWTGLVAWMIFQTGSTARLPRTPRTPRSSADHYFAESVPPTPVESEHSYDEANGGAGSRTATEVMGAELSPDEL</sequence>
<feature type="compositionally biased region" description="Polar residues" evidence="1">
    <location>
        <begin position="1"/>
        <end position="21"/>
    </location>
</feature>
<evidence type="ECO:0000259" key="3">
    <source>
        <dbReference type="Pfam" id="PF22422"/>
    </source>
</evidence>
<dbReference type="Proteomes" id="UP000008783">
    <property type="component" value="Unassembled WGS sequence"/>
</dbReference>
<feature type="domain" description="Glycosyl hydrolase family 63 C-terminal" evidence="2">
    <location>
        <begin position="998"/>
        <end position="1088"/>
    </location>
</feature>
<dbReference type="VEuPathDB" id="FungiDB:PGTG_00312"/>
<evidence type="ECO:0000256" key="1">
    <source>
        <dbReference type="SAM" id="MobiDB-lite"/>
    </source>
</evidence>
<evidence type="ECO:0000259" key="2">
    <source>
        <dbReference type="Pfam" id="PF03200"/>
    </source>
</evidence>
<dbReference type="InParanoid" id="E3JQ66"/>
<feature type="region of interest" description="Disordered" evidence="1">
    <location>
        <begin position="168"/>
        <end position="206"/>
    </location>
</feature>
<keyword evidence="5" id="KW-1185">Reference proteome</keyword>
<name>E3JQ66_PUCGT</name>
<dbReference type="PANTHER" id="PTHR10412">
    <property type="entry name" value="MANNOSYL-OLIGOSACCHARIDE GLUCOSIDASE"/>
    <property type="match status" value="1"/>
</dbReference>
<evidence type="ECO:0000313" key="4">
    <source>
        <dbReference type="EMBL" id="EFP74356.1"/>
    </source>
</evidence>
<dbReference type="EMBL" id="DS178262">
    <property type="protein sequence ID" value="EFP74356.1"/>
    <property type="molecule type" value="Genomic_DNA"/>
</dbReference>
<dbReference type="PANTHER" id="PTHR10412:SF10">
    <property type="entry name" value="GLYCOSYL HYDROLASE FAMILY 63 C-TERMINAL DOMAIN-CONTAINING PROTEIN"/>
    <property type="match status" value="1"/>
</dbReference>
<feature type="compositionally biased region" description="Polar residues" evidence="1">
    <location>
        <begin position="458"/>
        <end position="470"/>
    </location>
</feature>
<protein>
    <submittedName>
        <fullName evidence="4">Uncharacterized protein</fullName>
    </submittedName>
</protein>
<dbReference type="HOGENOM" id="CLU_005386_0_0_1"/>
<dbReference type="OMA" id="ERTKYWK"/>
<dbReference type="GeneID" id="10528160"/>
<feature type="domain" description="Mannosylglycerate hydrolase MGH1-like glycoside hydrolase" evidence="3">
    <location>
        <begin position="719"/>
        <end position="824"/>
    </location>
</feature>
<feature type="region of interest" description="Disordered" evidence="1">
    <location>
        <begin position="1"/>
        <end position="151"/>
    </location>
</feature>
<dbReference type="InterPro" id="IPR008928">
    <property type="entry name" value="6-hairpin_glycosidase_sf"/>
</dbReference>
<feature type="region of interest" description="Disordered" evidence="1">
    <location>
        <begin position="447"/>
        <end position="470"/>
    </location>
</feature>
<feature type="region of interest" description="Disordered" evidence="1">
    <location>
        <begin position="1183"/>
        <end position="1239"/>
    </location>
</feature>
<dbReference type="AlphaFoldDB" id="E3JQ66"/>
<dbReference type="RefSeq" id="XP_003307362.1">
    <property type="nucleotide sequence ID" value="XM_003307314.2"/>
</dbReference>
<dbReference type="Pfam" id="PF22422">
    <property type="entry name" value="MGH1-like_GH"/>
    <property type="match status" value="1"/>
</dbReference>
<dbReference type="GO" id="GO:0004573">
    <property type="term" value="F:Glc3Man9GlcNAc2 oligosaccharide glucosidase activity"/>
    <property type="evidence" value="ECO:0007669"/>
    <property type="project" value="InterPro"/>
</dbReference>
<dbReference type="GO" id="GO:0009311">
    <property type="term" value="P:oligosaccharide metabolic process"/>
    <property type="evidence" value="ECO:0007669"/>
    <property type="project" value="InterPro"/>
</dbReference>
<dbReference type="InterPro" id="IPR012341">
    <property type="entry name" value="6hp_glycosidase-like_sf"/>
</dbReference>
<organism evidence="4 5">
    <name type="scientific">Puccinia graminis f. sp. tritici (strain CRL 75-36-700-3 / race SCCL)</name>
    <name type="common">Black stem rust fungus</name>
    <dbReference type="NCBI Taxonomy" id="418459"/>
    <lineage>
        <taxon>Eukaryota</taxon>
        <taxon>Fungi</taxon>
        <taxon>Dikarya</taxon>
        <taxon>Basidiomycota</taxon>
        <taxon>Pucciniomycotina</taxon>
        <taxon>Pucciniomycetes</taxon>
        <taxon>Pucciniales</taxon>
        <taxon>Pucciniaceae</taxon>
        <taxon>Puccinia</taxon>
    </lineage>
</organism>
<feature type="compositionally biased region" description="Low complexity" evidence="1">
    <location>
        <begin position="58"/>
        <end position="75"/>
    </location>
</feature>
<evidence type="ECO:0000313" key="5">
    <source>
        <dbReference type="Proteomes" id="UP000008783"/>
    </source>
</evidence>
<accession>E3JQ66</accession>
<feature type="compositionally biased region" description="Low complexity" evidence="1">
    <location>
        <begin position="126"/>
        <end position="150"/>
    </location>
</feature>
<dbReference type="Pfam" id="PF03200">
    <property type="entry name" value="Glyco_hydro_63"/>
    <property type="match status" value="1"/>
</dbReference>
<dbReference type="OrthoDB" id="14419at2759"/>
<dbReference type="SUPFAM" id="SSF48208">
    <property type="entry name" value="Six-hairpin glycosidases"/>
    <property type="match status" value="1"/>
</dbReference>
<dbReference type="InterPro" id="IPR031335">
    <property type="entry name" value="Glyco_hydro_63_C"/>
</dbReference>
<dbReference type="KEGG" id="pgr:PGTG_00312"/>
<dbReference type="InterPro" id="IPR004888">
    <property type="entry name" value="Glycoside_hydrolase_63"/>
</dbReference>
<gene>
    <name evidence="4" type="ORF">PGTG_00312</name>
</gene>
<dbReference type="Gene3D" id="1.50.10.10">
    <property type="match status" value="1"/>
</dbReference>
<dbReference type="eggNOG" id="KOG2161">
    <property type="taxonomic scope" value="Eukaryota"/>
</dbReference>
<reference evidence="5" key="2">
    <citation type="journal article" date="2011" name="Proc. Natl. Acad. Sci. U.S.A.">
        <title>Obligate biotrophy features unraveled by the genomic analysis of rust fungi.</title>
        <authorList>
            <person name="Duplessis S."/>
            <person name="Cuomo C.A."/>
            <person name="Lin Y.-C."/>
            <person name="Aerts A."/>
            <person name="Tisserant E."/>
            <person name="Veneault-Fourrey C."/>
            <person name="Joly D.L."/>
            <person name="Hacquard S."/>
            <person name="Amselem J."/>
            <person name="Cantarel B.L."/>
            <person name="Chiu R."/>
            <person name="Coutinho P.M."/>
            <person name="Feau N."/>
            <person name="Field M."/>
            <person name="Frey P."/>
            <person name="Gelhaye E."/>
            <person name="Goldberg J."/>
            <person name="Grabherr M.G."/>
            <person name="Kodira C.D."/>
            <person name="Kohler A."/>
            <person name="Kuees U."/>
            <person name="Lindquist E.A."/>
            <person name="Lucas S.M."/>
            <person name="Mago R."/>
            <person name="Mauceli E."/>
            <person name="Morin E."/>
            <person name="Murat C."/>
            <person name="Pangilinan J.L."/>
            <person name="Park R."/>
            <person name="Pearson M."/>
            <person name="Quesneville H."/>
            <person name="Rouhier N."/>
            <person name="Sakthikumar S."/>
            <person name="Salamov A.A."/>
            <person name="Schmutz J."/>
            <person name="Selles B."/>
            <person name="Shapiro H."/>
            <person name="Tanguay P."/>
            <person name="Tuskan G.A."/>
            <person name="Henrissat B."/>
            <person name="Van de Peer Y."/>
            <person name="Rouze P."/>
            <person name="Ellis J.G."/>
            <person name="Dodds P.N."/>
            <person name="Schein J.E."/>
            <person name="Zhong S."/>
            <person name="Hamelin R.C."/>
            <person name="Grigoriev I.V."/>
            <person name="Szabo L.J."/>
            <person name="Martin F."/>
        </authorList>
    </citation>
    <scope>NUCLEOTIDE SEQUENCE [LARGE SCALE GENOMIC DNA]</scope>
    <source>
        <strain evidence="5">CRL 75-36-700-3 / race SCCL</strain>
    </source>
</reference>
<proteinExistence type="predicted"/>
<reference key="1">
    <citation type="submission" date="2007-01" db="EMBL/GenBank/DDBJ databases">
        <title>The Genome Sequence of Puccinia graminis f. sp. tritici Strain CRL 75-36-700-3.</title>
        <authorList>
            <consortium name="The Broad Institute Genome Sequencing Platform"/>
            <person name="Birren B."/>
            <person name="Lander E."/>
            <person name="Galagan J."/>
            <person name="Nusbaum C."/>
            <person name="Devon K."/>
            <person name="Cuomo C."/>
            <person name="Jaffe D."/>
            <person name="Butler J."/>
            <person name="Alvarez P."/>
            <person name="Gnerre S."/>
            <person name="Grabherr M."/>
            <person name="Mauceli E."/>
            <person name="Brockman W."/>
            <person name="Young S."/>
            <person name="LaButti K."/>
            <person name="Sykes S."/>
            <person name="DeCaprio D."/>
            <person name="Crawford M."/>
            <person name="Koehrsen M."/>
            <person name="Engels R."/>
            <person name="Montgomery P."/>
            <person name="Pearson M."/>
            <person name="Howarth C."/>
            <person name="Larson L."/>
            <person name="White J."/>
            <person name="Zeng Q."/>
            <person name="Kodira C."/>
            <person name="Yandava C."/>
            <person name="Alvarado L."/>
            <person name="O'Leary S."/>
            <person name="Szabo L."/>
            <person name="Dean R."/>
            <person name="Schein J."/>
        </authorList>
    </citation>
    <scope>NUCLEOTIDE SEQUENCE</scope>
    <source>
        <strain>CRL 75-36-700-3</strain>
    </source>
</reference>
<feature type="compositionally biased region" description="Low complexity" evidence="1">
    <location>
        <begin position="1183"/>
        <end position="1193"/>
    </location>
</feature>
<dbReference type="InterPro" id="IPR054491">
    <property type="entry name" value="MGH1-like_GH"/>
</dbReference>
<dbReference type="STRING" id="418459.E3JQ66"/>